<dbReference type="EMBL" id="HBEG01005335">
    <property type="protein sequence ID" value="CAD8347438.1"/>
    <property type="molecule type" value="Transcribed_RNA"/>
</dbReference>
<sequence length="512" mass="55247">MEPALVGLPHSRAKLGAGGGINGMLLLLGFNAAIGGFLFGYDTGSMSSALLQVKRPRNPMDACPGLAPHKLSSVQQELVISFVVLGAFLGAIASGYLNPYYGRRRLLIGASLLFIAGDCFEASAKSLGAMLVARVIVGLGVGISSHTVPLYIAECAPAHLRGSLCFLNDMMVTVGQVTSAFVSTMFFSWEVRAGWRWILGFAACPSSCMLVGFWFMPESPRWLISRGRHDEAKAILRSLRRLATEDQLEEEFHNTITGTCEETPLNDSQAGIGYAWERYVKDTRVRRALLLGCGLQCLQQSAGINTIMYYGASVLQKTGGNTGPRSCFSAESKQDVAITMLFAAGQLVGVFFSWLLVDRLGRRPLLLGSLVGVTVSLFATGCAFHQEFVNQGAVVVCILAYLVCFGAGLSPVPWTVNAEIYPLHVRAQCVSLSTCTNWSMNFIVSQTFLSLARALSLDPEHPKSHPDGIFLLYAGIASVGMVFAWFRMPETKGLSLEQIGDLFVAGEGLRAK</sequence>
<keyword evidence="9 18" id="KW-0472">Membrane</keyword>
<keyword evidence="8 18" id="KW-1133">Transmembrane helix</keyword>
<feature type="transmembrane region" description="Helical" evidence="18">
    <location>
        <begin position="130"/>
        <end position="152"/>
    </location>
</feature>
<feature type="transmembrane region" description="Helical" evidence="18">
    <location>
        <begin position="435"/>
        <end position="456"/>
    </location>
</feature>
<feature type="transmembrane region" description="Helical" evidence="18">
    <location>
        <begin position="468"/>
        <end position="486"/>
    </location>
</feature>
<proteinExistence type="inferred from homology"/>
<dbReference type="AlphaFoldDB" id="A0A7R9ZYA5"/>
<dbReference type="FunFam" id="1.20.1250.20:FF:000218">
    <property type="entry name" value="facilitated trehalose transporter Tret1"/>
    <property type="match status" value="1"/>
</dbReference>
<evidence type="ECO:0000256" key="13">
    <source>
        <dbReference type="ARBA" id="ARBA00044662"/>
    </source>
</evidence>
<feature type="domain" description="Major facilitator superfamily (MFS) profile" evidence="19">
    <location>
        <begin position="28"/>
        <end position="492"/>
    </location>
</feature>
<feature type="transmembrane region" description="Helical" evidence="18">
    <location>
        <begin position="364"/>
        <end position="386"/>
    </location>
</feature>
<evidence type="ECO:0000256" key="9">
    <source>
        <dbReference type="ARBA" id="ARBA00023136"/>
    </source>
</evidence>
<accession>A0A7R9ZYA5</accession>
<evidence type="ECO:0000256" key="11">
    <source>
        <dbReference type="ARBA" id="ARBA00044648"/>
    </source>
</evidence>
<dbReference type="SUPFAM" id="SSF103473">
    <property type="entry name" value="MFS general substrate transporter"/>
    <property type="match status" value="1"/>
</dbReference>
<dbReference type="PROSITE" id="PS00217">
    <property type="entry name" value="SUGAR_TRANSPORT_2"/>
    <property type="match status" value="1"/>
</dbReference>
<evidence type="ECO:0000256" key="10">
    <source>
        <dbReference type="ARBA" id="ARBA00044637"/>
    </source>
</evidence>
<name>A0A7R9ZYA5_9DINO</name>
<keyword evidence="4 17" id="KW-0813">Transport</keyword>
<comment type="similarity">
    <text evidence="2 17">Belongs to the major facilitator superfamily. Sugar transporter (TC 2.A.1.1) family.</text>
</comment>
<evidence type="ECO:0000256" key="14">
    <source>
        <dbReference type="ARBA" id="ARBA00044668"/>
    </source>
</evidence>
<comment type="catalytic activity">
    <reaction evidence="11">
        <text>D-glucose(out) = D-glucose(in)</text>
        <dbReference type="Rhea" id="RHEA:60376"/>
        <dbReference type="ChEBI" id="CHEBI:4167"/>
    </reaction>
    <physiologicalReaction direction="left-to-right" evidence="11">
        <dbReference type="Rhea" id="RHEA:60377"/>
    </physiologicalReaction>
</comment>
<evidence type="ECO:0000259" key="19">
    <source>
        <dbReference type="PROSITE" id="PS50850"/>
    </source>
</evidence>
<dbReference type="InterPro" id="IPR003663">
    <property type="entry name" value="Sugar/inositol_transpt"/>
</dbReference>
<evidence type="ECO:0000256" key="6">
    <source>
        <dbReference type="ARBA" id="ARBA00022597"/>
    </source>
</evidence>
<evidence type="ECO:0000256" key="5">
    <source>
        <dbReference type="ARBA" id="ARBA00022475"/>
    </source>
</evidence>
<feature type="transmembrane region" description="Helical" evidence="18">
    <location>
        <begin position="21"/>
        <end position="41"/>
    </location>
</feature>
<evidence type="ECO:0000256" key="3">
    <source>
        <dbReference type="ARBA" id="ARBA00011738"/>
    </source>
</evidence>
<evidence type="ECO:0000313" key="20">
    <source>
        <dbReference type="EMBL" id="CAD8347438.1"/>
    </source>
</evidence>
<dbReference type="InterPro" id="IPR050814">
    <property type="entry name" value="Myo-inositol_Transporter"/>
</dbReference>
<dbReference type="PANTHER" id="PTHR48020:SF12">
    <property type="entry name" value="PROTON MYO-INOSITOL COTRANSPORTER"/>
    <property type="match status" value="1"/>
</dbReference>
<dbReference type="GO" id="GO:0005366">
    <property type="term" value="F:myo-inositol:proton symporter activity"/>
    <property type="evidence" value="ECO:0007669"/>
    <property type="project" value="TreeGrafter"/>
</dbReference>
<comment type="catalytic activity">
    <reaction evidence="10">
        <text>D-galactose(in) = D-galactose(out)</text>
        <dbReference type="Rhea" id="RHEA:34915"/>
        <dbReference type="ChEBI" id="CHEBI:4139"/>
    </reaction>
    <physiologicalReaction direction="right-to-left" evidence="10">
        <dbReference type="Rhea" id="RHEA:34917"/>
    </physiologicalReaction>
</comment>
<dbReference type="InterPro" id="IPR005828">
    <property type="entry name" value="MFS_sugar_transport-like"/>
</dbReference>
<comment type="catalytic activity">
    <reaction evidence="13">
        <text>D-mannose(out) = D-mannose(in)</text>
        <dbReference type="Rhea" id="RHEA:78391"/>
        <dbReference type="ChEBI" id="CHEBI:4208"/>
    </reaction>
    <physiologicalReaction direction="left-to-right" evidence="13">
        <dbReference type="Rhea" id="RHEA:78392"/>
    </physiologicalReaction>
</comment>
<dbReference type="PANTHER" id="PTHR48020">
    <property type="entry name" value="PROTON MYO-INOSITOL COTRANSPORTER"/>
    <property type="match status" value="1"/>
</dbReference>
<organism evidence="20">
    <name type="scientific">Pyrodinium bahamense</name>
    <dbReference type="NCBI Taxonomy" id="73915"/>
    <lineage>
        <taxon>Eukaryota</taxon>
        <taxon>Sar</taxon>
        <taxon>Alveolata</taxon>
        <taxon>Dinophyceae</taxon>
        <taxon>Gonyaulacales</taxon>
        <taxon>Pyrocystaceae</taxon>
        <taxon>Pyrodinium</taxon>
    </lineage>
</organism>
<comment type="catalytic activity">
    <reaction evidence="15">
        <text>D-fructose(out) = D-fructose(in)</text>
        <dbReference type="Rhea" id="RHEA:60372"/>
        <dbReference type="ChEBI" id="CHEBI:37721"/>
    </reaction>
    <physiologicalReaction direction="left-to-right" evidence="15">
        <dbReference type="Rhea" id="RHEA:60373"/>
    </physiologicalReaction>
</comment>
<keyword evidence="6" id="KW-0762">Sugar transport</keyword>
<feature type="transmembrane region" description="Helical" evidence="18">
    <location>
        <begin position="288"/>
        <end position="312"/>
    </location>
</feature>
<evidence type="ECO:0000256" key="15">
    <source>
        <dbReference type="ARBA" id="ARBA00044710"/>
    </source>
</evidence>
<keyword evidence="5" id="KW-1003">Cell membrane</keyword>
<dbReference type="InterPro" id="IPR036259">
    <property type="entry name" value="MFS_trans_sf"/>
</dbReference>
<evidence type="ECO:0000256" key="4">
    <source>
        <dbReference type="ARBA" id="ARBA00022448"/>
    </source>
</evidence>
<comment type="subcellular location">
    <subcellularLocation>
        <location evidence="1">Cell membrane</location>
        <topology evidence="1">Multi-pass membrane protein</topology>
    </subcellularLocation>
</comment>
<gene>
    <name evidence="20" type="ORF">PBAH0796_LOCUS3177</name>
</gene>
<evidence type="ECO:0000256" key="18">
    <source>
        <dbReference type="SAM" id="Phobius"/>
    </source>
</evidence>
<feature type="transmembrane region" description="Helical" evidence="18">
    <location>
        <begin position="392"/>
        <end position="414"/>
    </location>
</feature>
<dbReference type="InterPro" id="IPR020846">
    <property type="entry name" value="MFS_dom"/>
</dbReference>
<evidence type="ECO:0000256" key="12">
    <source>
        <dbReference type="ARBA" id="ARBA00044656"/>
    </source>
</evidence>
<evidence type="ECO:0000256" key="2">
    <source>
        <dbReference type="ARBA" id="ARBA00010992"/>
    </source>
</evidence>
<dbReference type="PRINTS" id="PR00171">
    <property type="entry name" value="SUGRTRNSPORT"/>
</dbReference>
<comment type="catalytic activity">
    <reaction evidence="14">
        <text>D-glucosamine(out) = D-glucosamine(in)</text>
        <dbReference type="Rhea" id="RHEA:78423"/>
        <dbReference type="ChEBI" id="CHEBI:58723"/>
    </reaction>
    <physiologicalReaction direction="left-to-right" evidence="14">
        <dbReference type="Rhea" id="RHEA:78424"/>
    </physiologicalReaction>
</comment>
<protein>
    <recommendedName>
        <fullName evidence="16">Hexose transporter 1</fullName>
    </recommendedName>
</protein>
<comment type="subunit">
    <text evidence="3">Homodimer.</text>
</comment>
<feature type="transmembrane region" description="Helical" evidence="18">
    <location>
        <begin position="78"/>
        <end position="97"/>
    </location>
</feature>
<feature type="transmembrane region" description="Helical" evidence="18">
    <location>
        <begin position="195"/>
        <end position="216"/>
    </location>
</feature>
<comment type="catalytic activity">
    <reaction evidence="12">
        <text>D-xylose(out) = D-xylose(in)</text>
        <dbReference type="Rhea" id="RHEA:78427"/>
        <dbReference type="ChEBI" id="CHEBI:53455"/>
    </reaction>
    <physiologicalReaction direction="left-to-right" evidence="12">
        <dbReference type="Rhea" id="RHEA:78428"/>
    </physiologicalReaction>
</comment>
<dbReference type="NCBIfam" id="TIGR00879">
    <property type="entry name" value="SP"/>
    <property type="match status" value="1"/>
</dbReference>
<dbReference type="GO" id="GO:0016324">
    <property type="term" value="C:apical plasma membrane"/>
    <property type="evidence" value="ECO:0007669"/>
    <property type="project" value="TreeGrafter"/>
</dbReference>
<dbReference type="InterPro" id="IPR005829">
    <property type="entry name" value="Sugar_transporter_CS"/>
</dbReference>
<dbReference type="Pfam" id="PF00083">
    <property type="entry name" value="Sugar_tr"/>
    <property type="match status" value="1"/>
</dbReference>
<keyword evidence="7 18" id="KW-0812">Transmembrane</keyword>
<reference evidence="20" key="1">
    <citation type="submission" date="2021-01" db="EMBL/GenBank/DDBJ databases">
        <authorList>
            <person name="Corre E."/>
            <person name="Pelletier E."/>
            <person name="Niang G."/>
            <person name="Scheremetjew M."/>
            <person name="Finn R."/>
            <person name="Kale V."/>
            <person name="Holt S."/>
            <person name="Cochrane G."/>
            <person name="Meng A."/>
            <person name="Brown T."/>
            <person name="Cohen L."/>
        </authorList>
    </citation>
    <scope>NUCLEOTIDE SEQUENCE</scope>
    <source>
        <strain evidence="20">Pbaha01</strain>
    </source>
</reference>
<evidence type="ECO:0000256" key="8">
    <source>
        <dbReference type="ARBA" id="ARBA00022989"/>
    </source>
</evidence>
<feature type="transmembrane region" description="Helical" evidence="18">
    <location>
        <begin position="336"/>
        <end position="357"/>
    </location>
</feature>
<evidence type="ECO:0000256" key="7">
    <source>
        <dbReference type="ARBA" id="ARBA00022692"/>
    </source>
</evidence>
<dbReference type="Gene3D" id="1.20.1250.20">
    <property type="entry name" value="MFS general substrate transporter like domains"/>
    <property type="match status" value="1"/>
</dbReference>
<evidence type="ECO:0000256" key="17">
    <source>
        <dbReference type="RuleBase" id="RU003346"/>
    </source>
</evidence>
<evidence type="ECO:0000256" key="16">
    <source>
        <dbReference type="ARBA" id="ARBA00044780"/>
    </source>
</evidence>
<evidence type="ECO:0000256" key="1">
    <source>
        <dbReference type="ARBA" id="ARBA00004651"/>
    </source>
</evidence>
<dbReference type="PROSITE" id="PS50850">
    <property type="entry name" value="MFS"/>
    <property type="match status" value="1"/>
</dbReference>